<gene>
    <name evidence="1" type="ORF">COB11_07470</name>
</gene>
<dbReference type="Proteomes" id="UP000217838">
    <property type="component" value="Unassembled WGS sequence"/>
</dbReference>
<proteinExistence type="predicted"/>
<dbReference type="SUPFAM" id="SSF55186">
    <property type="entry name" value="ThrRS/AlaRS common domain"/>
    <property type="match status" value="1"/>
</dbReference>
<evidence type="ECO:0000313" key="2">
    <source>
        <dbReference type="Proteomes" id="UP000217838"/>
    </source>
</evidence>
<accession>A0A2A4YC47</accession>
<dbReference type="Gene3D" id="3.30.980.10">
    <property type="entry name" value="Threonyl-trna Synthetase, Chain A, domain 2"/>
    <property type="match status" value="1"/>
</dbReference>
<evidence type="ECO:0000313" key="1">
    <source>
        <dbReference type="EMBL" id="PCI92418.1"/>
    </source>
</evidence>
<protein>
    <submittedName>
        <fullName evidence="1">Uncharacterized protein</fullName>
    </submittedName>
</protein>
<dbReference type="GO" id="GO:0000166">
    <property type="term" value="F:nucleotide binding"/>
    <property type="evidence" value="ECO:0007669"/>
    <property type="project" value="InterPro"/>
</dbReference>
<dbReference type="EMBL" id="NVUU01000105">
    <property type="protein sequence ID" value="PCI92418.1"/>
    <property type="molecule type" value="Genomic_DNA"/>
</dbReference>
<name>A0A2A4YC47_UNCAE</name>
<feature type="non-terminal residue" evidence="1">
    <location>
        <position position="478"/>
    </location>
</feature>
<dbReference type="AlphaFoldDB" id="A0A2A4YC47"/>
<comment type="caution">
    <text evidence="1">The sequence shown here is derived from an EMBL/GenBank/DDBJ whole genome shotgun (WGS) entry which is preliminary data.</text>
</comment>
<dbReference type="InterPro" id="IPR018163">
    <property type="entry name" value="Thr/Ala-tRNA-synth_IIc_edit"/>
</dbReference>
<organism evidence="1 2">
    <name type="scientific">Aerophobetes bacterium</name>
    <dbReference type="NCBI Taxonomy" id="2030807"/>
    <lineage>
        <taxon>Bacteria</taxon>
        <taxon>Candidatus Aerophobota</taxon>
    </lineage>
</organism>
<reference evidence="2" key="1">
    <citation type="submission" date="2017-08" db="EMBL/GenBank/DDBJ databases">
        <title>A dynamic microbial community with high functional redundancy inhabits the cold, oxic subseafloor aquifer.</title>
        <authorList>
            <person name="Tully B.J."/>
            <person name="Wheat C.G."/>
            <person name="Glazer B.T."/>
            <person name="Huber J.A."/>
        </authorList>
    </citation>
    <scope>NUCLEOTIDE SEQUENCE [LARGE SCALE GENOMIC DNA]</scope>
</reference>
<sequence length="478" mass="54689">MKTDINELRQVIASHSLAEALTIFCPKAQLRNLTNSPSDYTCEFTLHDKISDELLKHIELRMNQHLESRKISVIHMLVQNAKSYLKQLQKKKIAKELEDWTDGVVSILQIENYAEILVEDDFDIALKEPFKVRLSSLKSLDKTTYEISGTASIDDASLNEHIEKLKVERESGHMQTGSALSLFSVESDGIFWSRKGLSALSELEDFQASCFMIPKEAKIRIDAPGNISLKQECYFTEDEYQENENKNLLTLSRNTVLTIYIENWKQLALGIEKMTTGFDTDYDSKLLKRQKTTSIYVSNFLGVKIEIAKVFFEKGQDETKCYIVFGSVEKCLALHLEKKIDPVYETIPFEKIVDYLDLIGSRKTIGRIVATIYDGNLPFDLIGFDNKLNIFHFNKQGINKEVALGLFVYLNSTLLDKYYRLFGGHTQVNATDLRTINYPTIESLERLGRGLDSIELNQEKIDQILEQEIIRVSGNTKN</sequence>